<evidence type="ECO:0000256" key="3">
    <source>
        <dbReference type="SAM" id="SignalP"/>
    </source>
</evidence>
<dbReference type="InterPro" id="IPR010126">
    <property type="entry name" value="Esterase_phb"/>
</dbReference>
<dbReference type="GO" id="GO:0016787">
    <property type="term" value="F:hydrolase activity"/>
    <property type="evidence" value="ECO:0007669"/>
    <property type="project" value="UniProtKB-KW"/>
</dbReference>
<evidence type="ECO:0000256" key="2">
    <source>
        <dbReference type="ARBA" id="ARBA00022801"/>
    </source>
</evidence>
<dbReference type="EMBL" id="LSNE01000009">
    <property type="protein sequence ID" value="KXI27768.1"/>
    <property type="molecule type" value="Genomic_DNA"/>
</dbReference>
<dbReference type="STRING" id="1799789.AX660_19695"/>
<evidence type="ECO:0000256" key="1">
    <source>
        <dbReference type="ARBA" id="ARBA00022729"/>
    </source>
</evidence>
<sequence length="331" mass="36089">MQVKYALLALSLAAPLGLADEAKLNLQLDHISVSGLSSGGYMANQFHVAYSDWVDKVGIVAGGPYFCAQGSIKTALEQCVNKVLSPIPLADLQDTASRYAQEGKIAPLNNLKNSKVWLFHGTKDTKVVAQVSDGLYQQYVQWSGKENVHYVNDKEFAHLFPTLDTGSECAESVSPFIGNCQYDTAGNMFVFLFDNLQSRSPSPSGKLIELNQHQLGGDTASTLADTGYAYVPPSCAQGEVCSLHISFHGCNQNAQSVGTQYAEQAGINNWAENNHMVVLYPQTKNSTFMPLNPQGCWDWWGYADADYATQKGQQITAVKSIALALKQYPLK</sequence>
<dbReference type="InterPro" id="IPR029058">
    <property type="entry name" value="AB_hydrolase_fold"/>
</dbReference>
<dbReference type="RefSeq" id="WP_068379251.1">
    <property type="nucleotide sequence ID" value="NZ_LSNE01000009.1"/>
</dbReference>
<proteinExistence type="predicted"/>
<reference evidence="5" key="1">
    <citation type="submission" date="2016-02" db="EMBL/GenBank/DDBJ databases">
        <authorList>
            <person name="Schultz-Johansen M."/>
            <person name="Glaring M.A."/>
            <person name="Bech P.K."/>
            <person name="Stougaard P."/>
        </authorList>
    </citation>
    <scope>NUCLEOTIDE SEQUENCE [LARGE SCALE GENOMIC DNA]</scope>
    <source>
        <strain evidence="5">S66</strain>
    </source>
</reference>
<dbReference type="OrthoDB" id="505233at2"/>
<dbReference type="GO" id="GO:0005576">
    <property type="term" value="C:extracellular region"/>
    <property type="evidence" value="ECO:0007669"/>
    <property type="project" value="InterPro"/>
</dbReference>
<protein>
    <submittedName>
        <fullName evidence="4">Polyhydroxybutyrate depolymerase</fullName>
    </submittedName>
</protein>
<evidence type="ECO:0000313" key="4">
    <source>
        <dbReference type="EMBL" id="KXI27768.1"/>
    </source>
</evidence>
<accession>A0A148KNF8</accession>
<dbReference type="Proteomes" id="UP000070299">
    <property type="component" value="Unassembled WGS sequence"/>
</dbReference>
<organism evidence="4 5">
    <name type="scientific">Paraglaciecola hydrolytica</name>
    <dbReference type="NCBI Taxonomy" id="1799789"/>
    <lineage>
        <taxon>Bacteria</taxon>
        <taxon>Pseudomonadati</taxon>
        <taxon>Pseudomonadota</taxon>
        <taxon>Gammaproteobacteria</taxon>
        <taxon>Alteromonadales</taxon>
        <taxon>Alteromonadaceae</taxon>
        <taxon>Paraglaciecola</taxon>
    </lineage>
</organism>
<dbReference type="PANTHER" id="PTHR42972">
    <property type="entry name" value="TOL-PAL SYSTEM PROTEIN TOLB"/>
    <property type="match status" value="1"/>
</dbReference>
<dbReference type="PANTHER" id="PTHR42972:SF8">
    <property type="entry name" value="POLYHYDROXYBUTYRATE DEPOLYMERASE"/>
    <property type="match status" value="1"/>
</dbReference>
<dbReference type="SUPFAM" id="SSF53474">
    <property type="entry name" value="alpha/beta-Hydrolases"/>
    <property type="match status" value="1"/>
</dbReference>
<feature type="signal peptide" evidence="3">
    <location>
        <begin position="1"/>
        <end position="19"/>
    </location>
</feature>
<dbReference type="AlphaFoldDB" id="A0A148KNF8"/>
<keyword evidence="2" id="KW-0378">Hydrolase</keyword>
<comment type="caution">
    <text evidence="4">The sequence shown here is derived from an EMBL/GenBank/DDBJ whole genome shotgun (WGS) entry which is preliminary data.</text>
</comment>
<dbReference type="Pfam" id="PF10503">
    <property type="entry name" value="Esterase_PHB"/>
    <property type="match status" value="1"/>
</dbReference>
<feature type="chain" id="PRO_5007550263" evidence="3">
    <location>
        <begin position="20"/>
        <end position="331"/>
    </location>
</feature>
<keyword evidence="1 3" id="KW-0732">Signal</keyword>
<name>A0A148KNF8_9ALTE</name>
<gene>
    <name evidence="4" type="ORF">AX660_19695</name>
</gene>
<keyword evidence="5" id="KW-1185">Reference proteome</keyword>
<dbReference type="Gene3D" id="3.40.50.1820">
    <property type="entry name" value="alpha/beta hydrolase"/>
    <property type="match status" value="2"/>
</dbReference>
<evidence type="ECO:0000313" key="5">
    <source>
        <dbReference type="Proteomes" id="UP000070299"/>
    </source>
</evidence>